<dbReference type="SUPFAM" id="SSF54427">
    <property type="entry name" value="NTF2-like"/>
    <property type="match status" value="1"/>
</dbReference>
<dbReference type="SUPFAM" id="SSF103642">
    <property type="entry name" value="Sec-C motif"/>
    <property type="match status" value="1"/>
</dbReference>
<dbReference type="EMBL" id="CP004006">
    <property type="protein sequence ID" value="AHE66929.1"/>
    <property type="molecule type" value="Genomic_DNA"/>
</dbReference>
<evidence type="ECO:0000313" key="3">
    <source>
        <dbReference type="Proteomes" id="UP000018838"/>
    </source>
</evidence>
<dbReference type="Pfam" id="PF02810">
    <property type="entry name" value="SEC-C"/>
    <property type="match status" value="2"/>
</dbReference>
<evidence type="ECO:0000313" key="2">
    <source>
        <dbReference type="EMBL" id="AHE66929.1"/>
    </source>
</evidence>
<dbReference type="InterPro" id="IPR032710">
    <property type="entry name" value="NTF2-like_dom_sf"/>
</dbReference>
<dbReference type="Pfam" id="PF17775">
    <property type="entry name" value="YchJ_M-like"/>
    <property type="match status" value="1"/>
</dbReference>
<gene>
    <name evidence="2" type="ORF">Loa_01376</name>
</gene>
<dbReference type="HOGENOM" id="CLU_099590_0_0_6"/>
<dbReference type="STRING" id="1268635.Loa_01376"/>
<dbReference type="eggNOG" id="COG3012">
    <property type="taxonomic scope" value="Bacteria"/>
</dbReference>
<dbReference type="RefSeq" id="WP_025385582.1">
    <property type="nucleotide sequence ID" value="NZ_CP004006.1"/>
</dbReference>
<dbReference type="InterPro" id="IPR048469">
    <property type="entry name" value="YchJ-like_M"/>
</dbReference>
<protein>
    <recommendedName>
        <fullName evidence="1">YchJ-like middle NTF2-like domain-containing protein</fullName>
    </recommendedName>
</protein>
<dbReference type="InterPro" id="IPR004027">
    <property type="entry name" value="SEC_C_motif"/>
</dbReference>
<dbReference type="KEGG" id="lok:Loa_01376"/>
<evidence type="ECO:0000259" key="1">
    <source>
        <dbReference type="Pfam" id="PF17775"/>
    </source>
</evidence>
<proteinExistence type="predicted"/>
<sequence length="163" mass="18521">MTQCPCGSNMDYLHCCGLYLEGEQTPPSPEALMRSRYTAYSLANIDYIKKTMHGKPLHGFNETEARAWAKQVIWLGLKVMHARNETPELGYVEFIAHFIDGNTVKSLHEISEFHCQQGQWYYVDGHYPINSKAQKSQKIGRNSVCPCGSEKKFKNCHGKGHVP</sequence>
<name>W0BET7_9GAMM</name>
<dbReference type="NCBIfam" id="NF002449">
    <property type="entry name" value="PRK01617.1"/>
    <property type="match status" value="1"/>
</dbReference>
<dbReference type="PATRIC" id="fig|1268635.3.peg.1392"/>
<dbReference type="Proteomes" id="UP000018838">
    <property type="component" value="Chromosome"/>
</dbReference>
<dbReference type="AlphaFoldDB" id="W0BET7"/>
<dbReference type="Gene3D" id="3.10.450.50">
    <property type="match status" value="1"/>
</dbReference>
<keyword evidence="3" id="KW-1185">Reference proteome</keyword>
<organism evidence="2 3">
    <name type="scientific">Legionella oakridgensis ATCC 33761 = DSM 21215</name>
    <dbReference type="NCBI Taxonomy" id="1268635"/>
    <lineage>
        <taxon>Bacteria</taxon>
        <taxon>Pseudomonadati</taxon>
        <taxon>Pseudomonadota</taxon>
        <taxon>Gammaproteobacteria</taxon>
        <taxon>Legionellales</taxon>
        <taxon>Legionellaceae</taxon>
        <taxon>Legionella</taxon>
    </lineage>
</organism>
<accession>W0BET7</accession>
<reference evidence="2 3" key="1">
    <citation type="journal article" date="2013" name="Int. J. Med. Microbiol.">
        <title>Legionella oakridgensis ATCC 33761 genome sequence and phenotypic characterization reveals its replication capacity in amoebae.</title>
        <authorList>
            <person name="Brzuszkiewicz E."/>
            <person name="Schulz T."/>
            <person name="Rydzewski K."/>
            <person name="Daniel R."/>
            <person name="Gillmaier N."/>
            <person name="Dittmann C."/>
            <person name="Holland G."/>
            <person name="Schunder E."/>
            <person name="Lautner M."/>
            <person name="Eisenreich W."/>
            <person name="Luck C."/>
            <person name="Heuner K."/>
        </authorList>
    </citation>
    <scope>NUCLEOTIDE SEQUENCE [LARGE SCALE GENOMIC DNA]</scope>
    <source>
        <strain>OR-10</strain>
        <strain evidence="3">ATCC 33761</strain>
    </source>
</reference>
<dbReference type="PANTHER" id="PTHR33747:SF1">
    <property type="entry name" value="ADENYLATE CYCLASE-ASSOCIATED CAP C-TERMINAL DOMAIN-CONTAINING PROTEIN"/>
    <property type="match status" value="1"/>
</dbReference>
<dbReference type="PANTHER" id="PTHR33747">
    <property type="entry name" value="UPF0225 PROTEIN SCO1677"/>
    <property type="match status" value="1"/>
</dbReference>
<feature type="domain" description="YchJ-like middle NTF2-like" evidence="1">
    <location>
        <begin position="28"/>
        <end position="125"/>
    </location>
</feature>